<keyword evidence="2" id="KW-0694">RNA-binding</keyword>
<comment type="similarity">
    <text evidence="1 4">Belongs to the CRISPR-associated protein Cas6/Cse3/CasE family.</text>
</comment>
<dbReference type="AlphaFoldDB" id="A0A1V4QEM5"/>
<dbReference type="NCBIfam" id="TIGR01877">
    <property type="entry name" value="cas_cas6"/>
    <property type="match status" value="1"/>
</dbReference>
<organism evidence="7 8">
    <name type="scientific">candidate division WOR-3 bacterium 4484_100</name>
    <dbReference type="NCBI Taxonomy" id="1936077"/>
    <lineage>
        <taxon>Bacteria</taxon>
        <taxon>Bacteria division WOR-3</taxon>
    </lineage>
</organism>
<dbReference type="Gene3D" id="3.30.70.1890">
    <property type="match status" value="1"/>
</dbReference>
<dbReference type="Gene3D" id="3.30.70.1900">
    <property type="match status" value="1"/>
</dbReference>
<dbReference type="GO" id="GO:0016788">
    <property type="term" value="F:hydrolase activity, acting on ester bonds"/>
    <property type="evidence" value="ECO:0007669"/>
    <property type="project" value="InterPro"/>
</dbReference>
<dbReference type="Proteomes" id="UP000191663">
    <property type="component" value="Unassembled WGS sequence"/>
</dbReference>
<dbReference type="InterPro" id="IPR010156">
    <property type="entry name" value="CRISPR-assoc_prot_Cas6"/>
</dbReference>
<dbReference type="InterPro" id="IPR049435">
    <property type="entry name" value="Cas_Cas6_C"/>
</dbReference>
<name>A0A1V4QEM5_UNCW3</name>
<reference evidence="8" key="1">
    <citation type="submission" date="2017-01" db="EMBL/GenBank/DDBJ databases">
        <title>Novel pathways for hydrocarbon cycling and metabolic interdependencies in hydrothermal sediment communities.</title>
        <authorList>
            <person name="Dombrowski N."/>
            <person name="Seitz K."/>
            <person name="Teske A."/>
            <person name="Baker B."/>
        </authorList>
    </citation>
    <scope>NUCLEOTIDE SEQUENCE [LARGE SCALE GENOMIC DNA]</scope>
</reference>
<dbReference type="GO" id="GO:0051607">
    <property type="term" value="P:defense response to virus"/>
    <property type="evidence" value="ECO:0007669"/>
    <property type="project" value="UniProtKB-KW"/>
</dbReference>
<dbReference type="GO" id="GO:0003723">
    <property type="term" value="F:RNA binding"/>
    <property type="evidence" value="ECO:0007669"/>
    <property type="project" value="UniProtKB-KW"/>
</dbReference>
<evidence type="ECO:0000256" key="5">
    <source>
        <dbReference type="PIRSR" id="PIRSR005054-50"/>
    </source>
</evidence>
<accession>A0A1V4QEM5</accession>
<evidence type="ECO:0000256" key="3">
    <source>
        <dbReference type="ARBA" id="ARBA00023118"/>
    </source>
</evidence>
<protein>
    <recommendedName>
        <fullName evidence="4">CRISPR-associated endoribonuclease</fullName>
    </recommendedName>
</protein>
<comment type="function">
    <text evidence="4">CRISPR (clustered regularly interspaced short palindromic repeat), is an adaptive immune system that provides protection against mobile genetic elements (viruses, transposable elements and conjugative plasmids). CRISPR clusters contain sequences complementary to antecedent mobile elements and target invading nucleic acids. CRISPR clusters are transcribed and processed into CRISPR RNA (crRNA).</text>
</comment>
<evidence type="ECO:0000313" key="7">
    <source>
        <dbReference type="EMBL" id="OPX17451.1"/>
    </source>
</evidence>
<dbReference type="PANTHER" id="PTHR36984:SF1">
    <property type="entry name" value="CRISPR-ASSOCIATED ENDORIBONUCLEASE CAS6 1"/>
    <property type="match status" value="1"/>
</dbReference>
<dbReference type="PIRSF" id="PIRSF005054">
    <property type="entry name" value="PF1131"/>
    <property type="match status" value="1"/>
</dbReference>
<comment type="caution">
    <text evidence="7">The sequence shown here is derived from an EMBL/GenBank/DDBJ whole genome shotgun (WGS) entry which is preliminary data.</text>
</comment>
<sequence length="248" mass="29339">MRIKIDFISQSKYGIRLPLHYNYLLQGFIYKNLSRHLARFIHNQGYQYEKRRFRFFTFSRLLGKFRIDRDWIIYPKICTLWIASPIIKILESFAGSLAREGCIQLGDNLCEVTSIEVPFTKKYEKEIEIRTLSPITVYSTLLTPDRKKKTYYYSPFEPEFSKLILQNLIKKYLALHPDKKDNLQVFSITPRWVSKKNEHIIYYKKTIIKAWSGIYRIKGSQGLLELAFDSGLGSKNSQGFGMIEEYKN</sequence>
<dbReference type="Pfam" id="PF01881">
    <property type="entry name" value="Cas_Cas6_C"/>
    <property type="match status" value="1"/>
</dbReference>
<evidence type="ECO:0000256" key="4">
    <source>
        <dbReference type="PIRNR" id="PIRNR005054"/>
    </source>
</evidence>
<dbReference type="CDD" id="cd21140">
    <property type="entry name" value="Cas6_I-like"/>
    <property type="match status" value="1"/>
</dbReference>
<dbReference type="PANTHER" id="PTHR36984">
    <property type="entry name" value="CRISPR-ASSOCIATED ENDORIBONUCLEASE CAS6 1"/>
    <property type="match status" value="1"/>
</dbReference>
<evidence type="ECO:0000256" key="2">
    <source>
        <dbReference type="ARBA" id="ARBA00022884"/>
    </source>
</evidence>
<dbReference type="InterPro" id="IPR045747">
    <property type="entry name" value="CRISPR-assoc_prot_Cas6_N_sf"/>
</dbReference>
<feature type="active site" description="Proton acceptor" evidence="5">
    <location>
        <position position="30"/>
    </location>
</feature>
<evidence type="ECO:0000259" key="6">
    <source>
        <dbReference type="Pfam" id="PF01881"/>
    </source>
</evidence>
<evidence type="ECO:0000313" key="8">
    <source>
        <dbReference type="Proteomes" id="UP000191663"/>
    </source>
</evidence>
<keyword evidence="3" id="KW-0051">Antiviral defense</keyword>
<feature type="domain" description="CRISPR associated protein Cas6 C-terminal" evidence="6">
    <location>
        <begin position="122"/>
        <end position="244"/>
    </location>
</feature>
<feature type="active site" description="Proton donor" evidence="5">
    <location>
        <position position="42"/>
    </location>
</feature>
<dbReference type="EMBL" id="MUKB01000122">
    <property type="protein sequence ID" value="OPX17451.1"/>
    <property type="molecule type" value="Genomic_DNA"/>
</dbReference>
<gene>
    <name evidence="7" type="ORF">BXT86_06405</name>
</gene>
<evidence type="ECO:0000256" key="1">
    <source>
        <dbReference type="ARBA" id="ARBA00005937"/>
    </source>
</evidence>
<dbReference type="Pfam" id="PF21350">
    <property type="entry name" value="Cas6_I-A"/>
    <property type="match status" value="1"/>
</dbReference>
<proteinExistence type="inferred from homology"/>